<gene>
    <name evidence="4" type="ORF">HA482_22055</name>
</gene>
<evidence type="ECO:0000256" key="1">
    <source>
        <dbReference type="SAM" id="MobiDB-lite"/>
    </source>
</evidence>
<evidence type="ECO:0000313" key="4">
    <source>
        <dbReference type="EMBL" id="MBC9980889.1"/>
    </source>
</evidence>
<sequence>MIAICIALLAIGVARAETSSPAAMDAARSLAVTLKVADQYKSLLPGILLRLRPTLSQDRPEIERDFDAAMPAILEANQSKYSTSMIEGAAALYAKIFSTDELRAIDAFYRSPAGQKYIEKSHELSEINQKVSDEISREAADEMKERITQSLREKGHKL</sequence>
<proteinExistence type="predicted"/>
<evidence type="ECO:0000313" key="5">
    <source>
        <dbReference type="Proteomes" id="UP000639516"/>
    </source>
</evidence>
<keyword evidence="5" id="KW-1185">Reference proteome</keyword>
<feature type="signal peptide" evidence="2">
    <location>
        <begin position="1"/>
        <end position="16"/>
    </location>
</feature>
<keyword evidence="2" id="KW-0732">Signal</keyword>
<evidence type="ECO:0000256" key="2">
    <source>
        <dbReference type="SAM" id="SignalP"/>
    </source>
</evidence>
<feature type="chain" id="PRO_5047013080" evidence="2">
    <location>
        <begin position="17"/>
        <end position="158"/>
    </location>
</feature>
<name>A0ABR7UA38_9BRAD</name>
<dbReference type="Pfam" id="PF09832">
    <property type="entry name" value="DUF2059"/>
    <property type="match status" value="1"/>
</dbReference>
<accession>A0ABR7UA38</accession>
<feature type="domain" description="DUF2059" evidence="3">
    <location>
        <begin position="85"/>
        <end position="126"/>
    </location>
</feature>
<organism evidence="4 5">
    <name type="scientific">Bradyrhizobium campsiandrae</name>
    <dbReference type="NCBI Taxonomy" id="1729892"/>
    <lineage>
        <taxon>Bacteria</taxon>
        <taxon>Pseudomonadati</taxon>
        <taxon>Pseudomonadota</taxon>
        <taxon>Alphaproteobacteria</taxon>
        <taxon>Hyphomicrobiales</taxon>
        <taxon>Nitrobacteraceae</taxon>
        <taxon>Bradyrhizobium</taxon>
    </lineage>
</organism>
<reference evidence="4 5" key="1">
    <citation type="journal article" date="2020" name="Arch. Microbiol.">
        <title>Bradyrhizobium campsiandrae sp. nov., a nitrogen-fixing bacterial strain isolated from a native leguminous tree from the Amazon adapted to flooded conditions.</title>
        <authorList>
            <person name="Cabral Michel D."/>
            <person name="Martins da Costa E."/>
            <person name="Azarias Guimaraes A."/>
            <person name="Soares de Carvalho T."/>
            <person name="Santos de Castro Caputo P."/>
            <person name="Willems A."/>
            <person name="de Souza Moreira F.M."/>
        </authorList>
    </citation>
    <scope>NUCLEOTIDE SEQUENCE [LARGE SCALE GENOMIC DNA]</scope>
    <source>
        <strain evidence="5">INPA 384B</strain>
    </source>
</reference>
<evidence type="ECO:0000259" key="3">
    <source>
        <dbReference type="Pfam" id="PF09832"/>
    </source>
</evidence>
<dbReference type="InterPro" id="IPR018637">
    <property type="entry name" value="DUF2059"/>
</dbReference>
<dbReference type="Proteomes" id="UP000639516">
    <property type="component" value="Unassembled WGS sequence"/>
</dbReference>
<comment type="caution">
    <text evidence="4">The sequence shown here is derived from an EMBL/GenBank/DDBJ whole genome shotgun (WGS) entry which is preliminary data.</text>
</comment>
<feature type="region of interest" description="Disordered" evidence="1">
    <location>
        <begin position="139"/>
        <end position="158"/>
    </location>
</feature>
<protein>
    <submittedName>
        <fullName evidence="4">DUF2059 domain-containing protein</fullName>
    </submittedName>
</protein>
<dbReference type="EMBL" id="JAATTO010000031">
    <property type="protein sequence ID" value="MBC9980889.1"/>
    <property type="molecule type" value="Genomic_DNA"/>
</dbReference>